<dbReference type="Pfam" id="PF08421">
    <property type="entry name" value="Methyltransf_13"/>
    <property type="match status" value="1"/>
</dbReference>
<evidence type="ECO:0000313" key="2">
    <source>
        <dbReference type="EMBL" id="SVD52154.1"/>
    </source>
</evidence>
<reference evidence="2" key="1">
    <citation type="submission" date="2018-05" db="EMBL/GenBank/DDBJ databases">
        <authorList>
            <person name="Lanie J.A."/>
            <person name="Ng W.-L."/>
            <person name="Kazmierczak K.M."/>
            <person name="Andrzejewski T.M."/>
            <person name="Davidsen T.M."/>
            <person name="Wayne K.J."/>
            <person name="Tettelin H."/>
            <person name="Glass J.I."/>
            <person name="Rusch D."/>
            <person name="Podicherti R."/>
            <person name="Tsui H.-C.T."/>
            <person name="Winkler M.E."/>
        </authorList>
    </citation>
    <scope>NUCLEOTIDE SEQUENCE</scope>
</reference>
<dbReference type="Gene3D" id="3.40.50.150">
    <property type="entry name" value="Vaccinia Virus protein VP39"/>
    <property type="match status" value="1"/>
</dbReference>
<sequence length="128" mass="14705">MKNEILKRCRICFANKLNSYLDLGKQPFSNSFLNYKDIKKEKKFPLKVVVCKNCGLSQLSIIPNTKFIFSKYDYLSSSSKALSNHYKKLVEKLLKNNDVFPENTVLDIGCNDGILLNNYPKNFNNVIG</sequence>
<dbReference type="InterPro" id="IPR029063">
    <property type="entry name" value="SAM-dependent_MTases_sf"/>
</dbReference>
<feature type="non-terminal residue" evidence="2">
    <location>
        <position position="128"/>
    </location>
</feature>
<gene>
    <name evidence="2" type="ORF">METZ01_LOCUS405008</name>
</gene>
<protein>
    <recommendedName>
        <fullName evidence="1">Methyltransferase putative zinc binding domain-containing protein</fullName>
    </recommendedName>
</protein>
<proteinExistence type="predicted"/>
<dbReference type="InterPro" id="IPR038576">
    <property type="entry name" value="Methyltransf_Zn-bd_dom_put_sf"/>
</dbReference>
<dbReference type="AlphaFoldDB" id="A0A382W0F3"/>
<dbReference type="SUPFAM" id="SSF53335">
    <property type="entry name" value="S-adenosyl-L-methionine-dependent methyltransferases"/>
    <property type="match status" value="1"/>
</dbReference>
<dbReference type="EMBL" id="UINC01155987">
    <property type="protein sequence ID" value="SVD52154.1"/>
    <property type="molecule type" value="Genomic_DNA"/>
</dbReference>
<dbReference type="Gene3D" id="6.20.50.110">
    <property type="entry name" value="Methyltransferase, zinc-binding domain"/>
    <property type="match status" value="1"/>
</dbReference>
<accession>A0A382W0F3</accession>
<name>A0A382W0F3_9ZZZZ</name>
<evidence type="ECO:0000259" key="1">
    <source>
        <dbReference type="Pfam" id="PF08421"/>
    </source>
</evidence>
<feature type="domain" description="Methyltransferase putative zinc binding" evidence="1">
    <location>
        <begin position="9"/>
        <end position="64"/>
    </location>
</feature>
<dbReference type="InterPro" id="IPR013630">
    <property type="entry name" value="Methyltransf_Zn-bd_dom_put"/>
</dbReference>
<organism evidence="2">
    <name type="scientific">marine metagenome</name>
    <dbReference type="NCBI Taxonomy" id="408172"/>
    <lineage>
        <taxon>unclassified sequences</taxon>
        <taxon>metagenomes</taxon>
        <taxon>ecological metagenomes</taxon>
    </lineage>
</organism>